<comment type="caution">
    <text evidence="2">The sequence shown here is derived from an EMBL/GenBank/DDBJ whole genome shotgun (WGS) entry which is preliminary data.</text>
</comment>
<feature type="region of interest" description="Disordered" evidence="1">
    <location>
        <begin position="125"/>
        <end position="145"/>
    </location>
</feature>
<gene>
    <name evidence="2" type="ORF">LTR82_018007</name>
</gene>
<dbReference type="EMBL" id="JASUXU010000220">
    <property type="protein sequence ID" value="KAK0302068.1"/>
    <property type="molecule type" value="Genomic_DNA"/>
</dbReference>
<name>A0AAN6F4P8_9PEZI</name>
<dbReference type="AlphaFoldDB" id="A0AAN6F4P8"/>
<evidence type="ECO:0000313" key="3">
    <source>
        <dbReference type="Proteomes" id="UP001168146"/>
    </source>
</evidence>
<evidence type="ECO:0000313" key="2">
    <source>
        <dbReference type="EMBL" id="KAK0302068.1"/>
    </source>
</evidence>
<evidence type="ECO:0000256" key="1">
    <source>
        <dbReference type="SAM" id="MobiDB-lite"/>
    </source>
</evidence>
<reference evidence="2" key="1">
    <citation type="submission" date="2021-12" db="EMBL/GenBank/DDBJ databases">
        <title>Black yeast isolated from Biological Soil Crust.</title>
        <authorList>
            <person name="Kurbessoian T."/>
        </authorList>
    </citation>
    <scope>NUCLEOTIDE SEQUENCE</scope>
    <source>
        <strain evidence="2">CCFEE 5208</strain>
    </source>
</reference>
<proteinExistence type="predicted"/>
<organism evidence="2 3">
    <name type="scientific">Friedmanniomyces endolithicus</name>
    <dbReference type="NCBI Taxonomy" id="329885"/>
    <lineage>
        <taxon>Eukaryota</taxon>
        <taxon>Fungi</taxon>
        <taxon>Dikarya</taxon>
        <taxon>Ascomycota</taxon>
        <taxon>Pezizomycotina</taxon>
        <taxon>Dothideomycetes</taxon>
        <taxon>Dothideomycetidae</taxon>
        <taxon>Mycosphaerellales</taxon>
        <taxon>Teratosphaeriaceae</taxon>
        <taxon>Friedmanniomyces</taxon>
    </lineage>
</organism>
<dbReference type="Proteomes" id="UP001168146">
    <property type="component" value="Unassembled WGS sequence"/>
</dbReference>
<sequence>MTDLSPYDGILPALIKPVFKAACALRFSQPEVSELILQIVGAILEGPLRLLPAIRTNEEQTARRAKMASKAQQALAAEEAFVFHMRAVGLQLRDERGQKEHIRLATENGERTIVRLTPDALFRAPQQSAGDPATGLSTKHLQLQV</sequence>
<accession>A0AAN6F4P8</accession>
<protein>
    <submittedName>
        <fullName evidence="2">Uncharacterized protein</fullName>
    </submittedName>
</protein>